<organism evidence="2 3">
    <name type="scientific">Glomus cerebriforme</name>
    <dbReference type="NCBI Taxonomy" id="658196"/>
    <lineage>
        <taxon>Eukaryota</taxon>
        <taxon>Fungi</taxon>
        <taxon>Fungi incertae sedis</taxon>
        <taxon>Mucoromycota</taxon>
        <taxon>Glomeromycotina</taxon>
        <taxon>Glomeromycetes</taxon>
        <taxon>Glomerales</taxon>
        <taxon>Glomeraceae</taxon>
        <taxon>Glomus</taxon>
    </lineage>
</organism>
<dbReference type="PANTHER" id="PTHR10642:SF26">
    <property type="entry name" value="RIBONUCLEASE H1"/>
    <property type="match status" value="1"/>
</dbReference>
<evidence type="ECO:0000259" key="1">
    <source>
        <dbReference type="Pfam" id="PF01693"/>
    </source>
</evidence>
<dbReference type="GO" id="GO:0043137">
    <property type="term" value="P:DNA replication, removal of RNA primer"/>
    <property type="evidence" value="ECO:0007669"/>
    <property type="project" value="TreeGrafter"/>
</dbReference>
<evidence type="ECO:0000313" key="3">
    <source>
        <dbReference type="Proteomes" id="UP000265703"/>
    </source>
</evidence>
<name>A0A397TK78_9GLOM</name>
<dbReference type="SUPFAM" id="SSF55658">
    <property type="entry name" value="L9 N-domain-like"/>
    <property type="match status" value="1"/>
</dbReference>
<dbReference type="Gene3D" id="3.30.420.10">
    <property type="entry name" value="Ribonuclease H-like superfamily/Ribonuclease H"/>
    <property type="match status" value="1"/>
</dbReference>
<accession>A0A397TK78</accession>
<reference evidence="2 3" key="1">
    <citation type="submission" date="2018-06" db="EMBL/GenBank/DDBJ databases">
        <title>Comparative genomics reveals the genomic features of Rhizophagus irregularis, R. cerebriforme, R. diaphanum and Gigaspora rosea, and their symbiotic lifestyle signature.</title>
        <authorList>
            <person name="Morin E."/>
            <person name="San Clemente H."/>
            <person name="Chen E.C.H."/>
            <person name="De La Providencia I."/>
            <person name="Hainaut M."/>
            <person name="Kuo A."/>
            <person name="Kohler A."/>
            <person name="Murat C."/>
            <person name="Tang N."/>
            <person name="Roy S."/>
            <person name="Loubradou J."/>
            <person name="Henrissat B."/>
            <person name="Grigoriev I.V."/>
            <person name="Corradi N."/>
            <person name="Roux C."/>
            <person name="Martin F.M."/>
        </authorList>
    </citation>
    <scope>NUCLEOTIDE SEQUENCE [LARGE SCALE GENOMIC DNA]</scope>
    <source>
        <strain evidence="2 3">DAOM 227022</strain>
    </source>
</reference>
<evidence type="ECO:0000313" key="2">
    <source>
        <dbReference type="EMBL" id="RIA96905.1"/>
    </source>
</evidence>
<dbReference type="InterPro" id="IPR011320">
    <property type="entry name" value="RNase_H1_N"/>
</dbReference>
<dbReference type="InterPro" id="IPR009027">
    <property type="entry name" value="Ribosomal_bL9/RNase_H1_N"/>
</dbReference>
<dbReference type="InterPro" id="IPR050092">
    <property type="entry name" value="RNase_H"/>
</dbReference>
<dbReference type="Proteomes" id="UP000265703">
    <property type="component" value="Unassembled WGS sequence"/>
</dbReference>
<keyword evidence="3" id="KW-1185">Reference proteome</keyword>
<dbReference type="GO" id="GO:0003676">
    <property type="term" value="F:nucleic acid binding"/>
    <property type="evidence" value="ECO:0007669"/>
    <property type="project" value="InterPro"/>
</dbReference>
<gene>
    <name evidence="2" type="ORF">C1645_336069</name>
</gene>
<dbReference type="STRING" id="658196.A0A397TK78"/>
<dbReference type="Pfam" id="PF01693">
    <property type="entry name" value="Cauli_VI"/>
    <property type="match status" value="1"/>
</dbReference>
<protein>
    <recommendedName>
        <fullName evidence="1">Ribonuclease H1 N-terminal domain-containing protein</fullName>
    </recommendedName>
</protein>
<dbReference type="EMBL" id="QKYT01000037">
    <property type="protein sequence ID" value="RIA96905.1"/>
    <property type="molecule type" value="Genomic_DNA"/>
</dbReference>
<dbReference type="InterPro" id="IPR037056">
    <property type="entry name" value="RNase_H1_N_sf"/>
</dbReference>
<dbReference type="GO" id="GO:0004523">
    <property type="term" value="F:RNA-DNA hybrid ribonuclease activity"/>
    <property type="evidence" value="ECO:0007669"/>
    <property type="project" value="TreeGrafter"/>
</dbReference>
<dbReference type="OrthoDB" id="128665at2759"/>
<comment type="caution">
    <text evidence="2">The sequence shown here is derived from an EMBL/GenBank/DDBJ whole genome shotgun (WGS) entry which is preliminary data.</text>
</comment>
<dbReference type="PANTHER" id="PTHR10642">
    <property type="entry name" value="RIBONUCLEASE H1"/>
    <property type="match status" value="1"/>
</dbReference>
<dbReference type="AlphaFoldDB" id="A0A397TK78"/>
<dbReference type="InterPro" id="IPR036397">
    <property type="entry name" value="RNaseH_sf"/>
</dbReference>
<sequence length="173" mass="19963">MMVKYYLIRSSFFKEFKRKEFYSTKAVNRPIIKNVPRISLGLNRKSRKSREECEKQVKKYPNARYKKFTTLQDAEAFVKEGNNKKGNSTQEISKCKQQSYSSPVHLSKDGQLKIPDYFSAPKVSNERSLKVWTDGSSLNNGRHEARAGIGVYWVMSVSVCQGLGKLIIEPKLW</sequence>
<proteinExistence type="predicted"/>
<dbReference type="Gene3D" id="3.40.970.10">
    <property type="entry name" value="Ribonuclease H1, N-terminal domain"/>
    <property type="match status" value="1"/>
</dbReference>
<feature type="domain" description="Ribonuclease H1 N-terminal" evidence="1">
    <location>
        <begin position="51"/>
        <end position="77"/>
    </location>
</feature>